<dbReference type="SMART" id="SM00043">
    <property type="entry name" value="CY"/>
    <property type="match status" value="2"/>
</dbReference>
<dbReference type="EMBL" id="JAROKS010000002">
    <property type="protein sequence ID" value="KAK1806111.1"/>
    <property type="molecule type" value="Genomic_DNA"/>
</dbReference>
<feature type="non-terminal residue" evidence="10">
    <location>
        <position position="1"/>
    </location>
</feature>
<evidence type="ECO:0000256" key="2">
    <source>
        <dbReference type="ARBA" id="ARBA00022525"/>
    </source>
</evidence>
<evidence type="ECO:0000256" key="6">
    <source>
        <dbReference type="ARBA" id="ARBA00023180"/>
    </source>
</evidence>
<dbReference type="PROSITE" id="PS01255">
    <property type="entry name" value="FETUIN_2"/>
    <property type="match status" value="1"/>
</dbReference>
<evidence type="ECO:0000256" key="8">
    <source>
        <dbReference type="SAM" id="SignalP"/>
    </source>
</evidence>
<dbReference type="SUPFAM" id="SSF54403">
    <property type="entry name" value="Cystatin/monellin"/>
    <property type="match status" value="2"/>
</dbReference>
<dbReference type="GO" id="GO:0005615">
    <property type="term" value="C:extracellular space"/>
    <property type="evidence" value="ECO:0007669"/>
    <property type="project" value="InterPro"/>
</dbReference>
<comment type="caution">
    <text evidence="10">The sequence shown here is derived from an EMBL/GenBank/DDBJ whole genome shotgun (WGS) entry which is preliminary data.</text>
</comment>
<gene>
    <name evidence="10" type="ORF">P4O66_012826</name>
</gene>
<dbReference type="FunFam" id="3.10.450.10:FF:000005">
    <property type="entry name" value="Histidine-rich glycoprotein"/>
    <property type="match status" value="1"/>
</dbReference>
<evidence type="ECO:0000259" key="9">
    <source>
        <dbReference type="PROSITE" id="PS51530"/>
    </source>
</evidence>
<keyword evidence="5" id="KW-1015">Disulfide bond</keyword>
<evidence type="ECO:0000256" key="7">
    <source>
        <dbReference type="SAM" id="MobiDB-lite"/>
    </source>
</evidence>
<dbReference type="PANTHER" id="PTHR13814">
    <property type="entry name" value="FETUIN"/>
    <property type="match status" value="1"/>
</dbReference>
<feature type="region of interest" description="Disordered" evidence="7">
    <location>
        <begin position="423"/>
        <end position="461"/>
    </location>
</feature>
<feature type="domain" description="Cystatin fetuin-B-type" evidence="9">
    <location>
        <begin position="22"/>
        <end position="136"/>
    </location>
</feature>
<feature type="domain" description="Cystatin fetuin-B-type" evidence="9">
    <location>
        <begin position="159"/>
        <end position="278"/>
    </location>
</feature>
<evidence type="ECO:0000256" key="3">
    <source>
        <dbReference type="ARBA" id="ARBA00022729"/>
    </source>
</evidence>
<comment type="subcellular location">
    <subcellularLocation>
        <location evidence="1">Secreted</location>
    </subcellularLocation>
</comment>
<feature type="signal peptide" evidence="8">
    <location>
        <begin position="1"/>
        <end position="22"/>
    </location>
</feature>
<protein>
    <recommendedName>
        <fullName evidence="9">Cystatin fetuin-B-type domain-containing protein</fullName>
    </recommendedName>
</protein>
<dbReference type="Pfam" id="PF00031">
    <property type="entry name" value="Cystatin"/>
    <property type="match status" value="2"/>
</dbReference>
<dbReference type="InterPro" id="IPR050735">
    <property type="entry name" value="Kininogen_Fetuin_HRG"/>
</dbReference>
<dbReference type="InterPro" id="IPR046350">
    <property type="entry name" value="Cystatin_sf"/>
</dbReference>
<proteinExistence type="predicted"/>
<dbReference type="InterPro" id="IPR001363">
    <property type="entry name" value="Prot_inh_fetuin_CS"/>
</dbReference>
<feature type="region of interest" description="Disordered" evidence="7">
    <location>
        <begin position="278"/>
        <end position="369"/>
    </location>
</feature>
<evidence type="ECO:0000256" key="1">
    <source>
        <dbReference type="ARBA" id="ARBA00004613"/>
    </source>
</evidence>
<evidence type="ECO:0000256" key="5">
    <source>
        <dbReference type="ARBA" id="ARBA00023157"/>
    </source>
</evidence>
<name>A0AAD8ZWF7_9TELE</name>
<keyword evidence="2" id="KW-0964">Secreted</keyword>
<dbReference type="Gene3D" id="3.10.450.10">
    <property type="match status" value="2"/>
</dbReference>
<feature type="compositionally biased region" description="Basic and acidic residues" evidence="7">
    <location>
        <begin position="332"/>
        <end position="355"/>
    </location>
</feature>
<dbReference type="GO" id="GO:0060255">
    <property type="term" value="P:regulation of macromolecule metabolic process"/>
    <property type="evidence" value="ECO:0007669"/>
    <property type="project" value="UniProtKB-ARBA"/>
</dbReference>
<keyword evidence="4" id="KW-0677">Repeat</keyword>
<reference evidence="10" key="1">
    <citation type="submission" date="2023-03" db="EMBL/GenBank/DDBJ databases">
        <title>Electrophorus voltai genome.</title>
        <authorList>
            <person name="Bian C."/>
        </authorList>
    </citation>
    <scope>NUCLEOTIDE SEQUENCE</scope>
    <source>
        <strain evidence="10">CB-2022</strain>
        <tissue evidence="10">Muscle</tissue>
    </source>
</reference>
<feature type="region of interest" description="Disordered" evidence="7">
    <location>
        <begin position="388"/>
        <end position="408"/>
    </location>
</feature>
<evidence type="ECO:0000313" key="11">
    <source>
        <dbReference type="Proteomes" id="UP001239994"/>
    </source>
</evidence>
<dbReference type="PANTHER" id="PTHR13814:SF10">
    <property type="entry name" value="FETUIN-B"/>
    <property type="match status" value="1"/>
</dbReference>
<evidence type="ECO:0000256" key="4">
    <source>
        <dbReference type="ARBA" id="ARBA00022737"/>
    </source>
</evidence>
<keyword evidence="3 8" id="KW-0732">Signal</keyword>
<dbReference type="Proteomes" id="UP001239994">
    <property type="component" value="Unassembled WGS sequence"/>
</dbReference>
<feature type="compositionally biased region" description="Basic residues" evidence="7">
    <location>
        <begin position="388"/>
        <end position="398"/>
    </location>
</feature>
<dbReference type="AlphaFoldDB" id="A0AAD8ZWF7"/>
<organism evidence="10 11">
    <name type="scientific">Electrophorus voltai</name>
    <dbReference type="NCBI Taxonomy" id="2609070"/>
    <lineage>
        <taxon>Eukaryota</taxon>
        <taxon>Metazoa</taxon>
        <taxon>Chordata</taxon>
        <taxon>Craniata</taxon>
        <taxon>Vertebrata</taxon>
        <taxon>Euteleostomi</taxon>
        <taxon>Actinopterygii</taxon>
        <taxon>Neopterygii</taxon>
        <taxon>Teleostei</taxon>
        <taxon>Ostariophysi</taxon>
        <taxon>Gymnotiformes</taxon>
        <taxon>Gymnotoidei</taxon>
        <taxon>Gymnotidae</taxon>
        <taxon>Electrophorus</taxon>
    </lineage>
</organism>
<dbReference type="CDD" id="cd00042">
    <property type="entry name" value="CY"/>
    <property type="match status" value="2"/>
</dbReference>
<evidence type="ECO:0000313" key="10">
    <source>
        <dbReference type="EMBL" id="KAK1806111.1"/>
    </source>
</evidence>
<sequence length="485" mass="53930">ESENICSSTMLLLLLAIASARGIPVHPPTAGSCTDAPAHGAAAQALDQINLERTEGYVLSLERLSNVHVRRHGEAGVVYYLTIDVLETKCHVLSKNNWRKCEVRDIGENPVYGQCRAVIYINKVHRVSRLYGYSCAIRPGKTVTGYLHSLEVPASRIVRMCPDCPVLIPVDSVKVVETMKMGMENFNKNSMFTNYFTPLNVTRATSQGGFVTFYNVEFTIQETVCSNQTDIAEVSKCQIMDCEFAHKGLCRSSLSYANGYEHLNAECEIFEPEAAEEEKKKHYQGGELDHSHANISDMSLGHDHKGAHTHHHTHEQSEGHSQVQGHTHAHVHGHDHDHAHAHHSDAHNHTQDKSSHTHHNYGHGEGETHAHDHELALDHEHAHVHLHVHEHHHHHHEHQHGSLPKRPEGMVYVLPSMDKTASLSGFPVPSPAQTSAQPLHADPQIPGEKEPTIEPFPSGLAHQCPAEFSTKSSLIQDSFAEDPLF</sequence>
<accession>A0AAD8ZWF7</accession>
<dbReference type="InterPro" id="IPR000010">
    <property type="entry name" value="Cystatin_dom"/>
</dbReference>
<dbReference type="PROSITE" id="PS51530">
    <property type="entry name" value="CYSTATIN_FETUIN_B"/>
    <property type="match status" value="2"/>
</dbReference>
<feature type="chain" id="PRO_5042227813" description="Cystatin fetuin-B-type domain-containing protein" evidence="8">
    <location>
        <begin position="23"/>
        <end position="485"/>
    </location>
</feature>
<dbReference type="GO" id="GO:0004869">
    <property type="term" value="F:cysteine-type endopeptidase inhibitor activity"/>
    <property type="evidence" value="ECO:0007669"/>
    <property type="project" value="InterPro"/>
</dbReference>
<keyword evidence="6" id="KW-0325">Glycoprotein</keyword>
<keyword evidence="11" id="KW-1185">Reference proteome</keyword>
<dbReference type="InterPro" id="IPR025764">
    <property type="entry name" value="Cystatin_Fetuin_B"/>
</dbReference>